<gene>
    <name evidence="1" type="ORF">F1189_11440</name>
</gene>
<protein>
    <submittedName>
        <fullName evidence="1">Uncharacterized protein</fullName>
    </submittedName>
</protein>
<evidence type="ECO:0000313" key="2">
    <source>
        <dbReference type="Proteomes" id="UP000325255"/>
    </source>
</evidence>
<dbReference type="RefSeq" id="WP_150040880.1">
    <property type="nucleotide sequence ID" value="NZ_VWPK01000015.1"/>
</dbReference>
<proteinExistence type="predicted"/>
<accession>A0A5M6IUS9</accession>
<keyword evidence="2" id="KW-1185">Reference proteome</keyword>
<evidence type="ECO:0000313" key="1">
    <source>
        <dbReference type="EMBL" id="KAA5612064.1"/>
    </source>
</evidence>
<organism evidence="1 2">
    <name type="scientific">Rhodovastum atsumiense</name>
    <dbReference type="NCBI Taxonomy" id="504468"/>
    <lineage>
        <taxon>Bacteria</taxon>
        <taxon>Pseudomonadati</taxon>
        <taxon>Pseudomonadota</taxon>
        <taxon>Alphaproteobacteria</taxon>
        <taxon>Acetobacterales</taxon>
        <taxon>Acetobacteraceae</taxon>
        <taxon>Rhodovastum</taxon>
    </lineage>
</organism>
<dbReference type="AlphaFoldDB" id="A0A5M6IUS9"/>
<reference evidence="1 2" key="1">
    <citation type="submission" date="2019-09" db="EMBL/GenBank/DDBJ databases">
        <title>Genome sequence of Rhodovastum atsumiense, a diverse member of the Acetobacteraceae family of non-sulfur purple photosynthetic bacteria.</title>
        <authorList>
            <person name="Meyer T."/>
            <person name="Kyndt J."/>
        </authorList>
    </citation>
    <scope>NUCLEOTIDE SEQUENCE [LARGE SCALE GENOMIC DNA]</scope>
    <source>
        <strain evidence="1 2">DSM 21279</strain>
    </source>
</reference>
<comment type="caution">
    <text evidence="1">The sequence shown here is derived from an EMBL/GenBank/DDBJ whole genome shotgun (WGS) entry which is preliminary data.</text>
</comment>
<dbReference type="Proteomes" id="UP000325255">
    <property type="component" value="Unassembled WGS sequence"/>
</dbReference>
<sequence>MLLLCADLGAAQAVMDQWSADQTDDTDGEAASEEWNRLVTRIIDTPAQTLAGVRAKADVLRTAICEYIPDNSLEREHRLALSLVKDLLATTACVPY</sequence>
<dbReference type="EMBL" id="VWPK01000015">
    <property type="protein sequence ID" value="KAA5612064.1"/>
    <property type="molecule type" value="Genomic_DNA"/>
</dbReference>
<name>A0A5M6IUS9_9PROT</name>